<feature type="region of interest" description="Disordered" evidence="1">
    <location>
        <begin position="29"/>
        <end position="67"/>
    </location>
</feature>
<proteinExistence type="predicted"/>
<evidence type="ECO:0000313" key="2">
    <source>
        <dbReference type="EMBL" id="MFF5201451.1"/>
    </source>
</evidence>
<organism evidence="2 3">
    <name type="scientific">Micromonospora parva</name>
    <dbReference type="NCBI Taxonomy" id="1464048"/>
    <lineage>
        <taxon>Bacteria</taxon>
        <taxon>Bacillati</taxon>
        <taxon>Actinomycetota</taxon>
        <taxon>Actinomycetes</taxon>
        <taxon>Micromonosporales</taxon>
        <taxon>Micromonosporaceae</taxon>
        <taxon>Micromonospora</taxon>
    </lineage>
</organism>
<accession>A0ABW6VV15</accession>
<gene>
    <name evidence="2" type="ORF">ACFY3B_17790</name>
</gene>
<sequence>MTVVWVVVGAFVLVVGAAWAAVVRRGRVDSADDPAAGREARGRQHRYEAERHGDQGGTWQRGRESSG</sequence>
<feature type="compositionally biased region" description="Basic and acidic residues" evidence="1">
    <location>
        <begin position="29"/>
        <end position="54"/>
    </location>
</feature>
<comment type="caution">
    <text evidence="2">The sequence shown here is derived from an EMBL/GenBank/DDBJ whole genome shotgun (WGS) entry which is preliminary data.</text>
</comment>
<keyword evidence="3" id="KW-1185">Reference proteome</keyword>
<evidence type="ECO:0000256" key="1">
    <source>
        <dbReference type="SAM" id="MobiDB-lite"/>
    </source>
</evidence>
<evidence type="ECO:0000313" key="3">
    <source>
        <dbReference type="Proteomes" id="UP001602287"/>
    </source>
</evidence>
<evidence type="ECO:0008006" key="4">
    <source>
        <dbReference type="Google" id="ProtNLM"/>
    </source>
</evidence>
<protein>
    <recommendedName>
        <fullName evidence="4">Secreted protein</fullName>
    </recommendedName>
</protein>
<reference evidence="2 3" key="1">
    <citation type="submission" date="2024-10" db="EMBL/GenBank/DDBJ databases">
        <title>The Natural Products Discovery Center: Release of the First 8490 Sequenced Strains for Exploring Actinobacteria Biosynthetic Diversity.</title>
        <authorList>
            <person name="Kalkreuter E."/>
            <person name="Kautsar S.A."/>
            <person name="Yang D."/>
            <person name="Bader C.D."/>
            <person name="Teijaro C.N."/>
            <person name="Fluegel L."/>
            <person name="Davis C.M."/>
            <person name="Simpson J.R."/>
            <person name="Lauterbach L."/>
            <person name="Steele A.D."/>
            <person name="Gui C."/>
            <person name="Meng S."/>
            <person name="Li G."/>
            <person name="Viehrig K."/>
            <person name="Ye F."/>
            <person name="Su P."/>
            <person name="Kiefer A.F."/>
            <person name="Nichols A."/>
            <person name="Cepeda A.J."/>
            <person name="Yan W."/>
            <person name="Fan B."/>
            <person name="Jiang Y."/>
            <person name="Adhikari A."/>
            <person name="Zheng C.-J."/>
            <person name="Schuster L."/>
            <person name="Cowan T.M."/>
            <person name="Smanski M.J."/>
            <person name="Chevrette M.G."/>
            <person name="De Carvalho L.P.S."/>
            <person name="Shen B."/>
        </authorList>
    </citation>
    <scope>NUCLEOTIDE SEQUENCE [LARGE SCALE GENOMIC DNA]</scope>
    <source>
        <strain evidence="2 3">NPDC000140</strain>
    </source>
</reference>
<dbReference type="Proteomes" id="UP001602287">
    <property type="component" value="Unassembled WGS sequence"/>
</dbReference>
<dbReference type="RefSeq" id="WP_358135899.1">
    <property type="nucleotide sequence ID" value="NZ_JBEZDH010000006.1"/>
</dbReference>
<name>A0ABW6VV15_9ACTN</name>
<dbReference type="EMBL" id="JBIAZM010000006">
    <property type="protein sequence ID" value="MFF5201451.1"/>
    <property type="molecule type" value="Genomic_DNA"/>
</dbReference>